<dbReference type="SUPFAM" id="SSF56112">
    <property type="entry name" value="Protein kinase-like (PK-like)"/>
    <property type="match status" value="1"/>
</dbReference>
<keyword evidence="5" id="KW-0067">ATP-binding</keyword>
<dbReference type="GO" id="GO:0005737">
    <property type="term" value="C:cytoplasm"/>
    <property type="evidence" value="ECO:0007669"/>
    <property type="project" value="TreeGrafter"/>
</dbReference>
<dbReference type="Proteomes" id="UP001314170">
    <property type="component" value="Unassembled WGS sequence"/>
</dbReference>
<dbReference type="GO" id="GO:0005524">
    <property type="term" value="F:ATP binding"/>
    <property type="evidence" value="ECO:0007669"/>
    <property type="project" value="UniProtKB-KW"/>
</dbReference>
<reference evidence="7 8" key="1">
    <citation type="submission" date="2024-01" db="EMBL/GenBank/DDBJ databases">
        <authorList>
            <person name="Waweru B."/>
        </authorList>
    </citation>
    <scope>NUCLEOTIDE SEQUENCE [LARGE SCALE GENOMIC DNA]</scope>
</reference>
<evidence type="ECO:0000313" key="7">
    <source>
        <dbReference type="EMBL" id="CAK7322618.1"/>
    </source>
</evidence>
<dbReference type="PANTHER" id="PTHR48016:SF61">
    <property type="entry name" value="PROTEIN KINASE DOMAIN-CONTAINING PROTEIN"/>
    <property type="match status" value="1"/>
</dbReference>
<sequence length="218" mass="24653">MDYYGTEKDEEKLYIFLELVIHGTVEEAYKSCPFKEHQVSQDTRQILLGLKYLHSCNVIYRDLKCANILVNEFGKIRLADFGLSRFIEDANPLKPGSRSTLWMAQEVANPKSAGYDFRADTWSIGCPVVEMVTRKYPQYNAKNAVGLELAIRKGKGPIIPDSLSHHLKDFINKCLQPDPKDRPTAAELLAHPFVNESSCTQPDLIELLSGERALIIKP</sequence>
<comment type="similarity">
    <text evidence="1">Belongs to the protein kinase superfamily. STE Ser/Thr protein kinase family. MAP kinase kinase kinase subfamily.</text>
</comment>
<dbReference type="EMBL" id="CAWUPB010000027">
    <property type="protein sequence ID" value="CAK7322618.1"/>
    <property type="molecule type" value="Genomic_DNA"/>
</dbReference>
<dbReference type="InterPro" id="IPR000719">
    <property type="entry name" value="Prot_kinase_dom"/>
</dbReference>
<dbReference type="InterPro" id="IPR050538">
    <property type="entry name" value="MAP_kinase_kinase_kinase"/>
</dbReference>
<evidence type="ECO:0000256" key="5">
    <source>
        <dbReference type="ARBA" id="ARBA00022840"/>
    </source>
</evidence>
<dbReference type="PROSITE" id="PS00108">
    <property type="entry name" value="PROTEIN_KINASE_ST"/>
    <property type="match status" value="1"/>
</dbReference>
<evidence type="ECO:0000259" key="6">
    <source>
        <dbReference type="PROSITE" id="PS50011"/>
    </source>
</evidence>
<dbReference type="PANTHER" id="PTHR48016">
    <property type="entry name" value="MAP KINASE KINASE KINASE SSK2-RELATED-RELATED"/>
    <property type="match status" value="1"/>
</dbReference>
<organism evidence="7 8">
    <name type="scientific">Dovyalis caffra</name>
    <dbReference type="NCBI Taxonomy" id="77055"/>
    <lineage>
        <taxon>Eukaryota</taxon>
        <taxon>Viridiplantae</taxon>
        <taxon>Streptophyta</taxon>
        <taxon>Embryophyta</taxon>
        <taxon>Tracheophyta</taxon>
        <taxon>Spermatophyta</taxon>
        <taxon>Magnoliopsida</taxon>
        <taxon>eudicotyledons</taxon>
        <taxon>Gunneridae</taxon>
        <taxon>Pentapetalae</taxon>
        <taxon>rosids</taxon>
        <taxon>fabids</taxon>
        <taxon>Malpighiales</taxon>
        <taxon>Salicaceae</taxon>
        <taxon>Flacourtieae</taxon>
        <taxon>Dovyalis</taxon>
    </lineage>
</organism>
<feature type="domain" description="Protein kinase" evidence="6">
    <location>
        <begin position="1"/>
        <end position="194"/>
    </location>
</feature>
<protein>
    <recommendedName>
        <fullName evidence="6">Protein kinase domain-containing protein</fullName>
    </recommendedName>
</protein>
<accession>A0AAV1QM60</accession>
<dbReference type="Pfam" id="PF00069">
    <property type="entry name" value="Pkinase"/>
    <property type="match status" value="1"/>
</dbReference>
<evidence type="ECO:0000256" key="2">
    <source>
        <dbReference type="ARBA" id="ARBA00022679"/>
    </source>
</evidence>
<keyword evidence="4" id="KW-0418">Kinase</keyword>
<dbReference type="GO" id="GO:0004709">
    <property type="term" value="F:MAP kinase kinase kinase activity"/>
    <property type="evidence" value="ECO:0007669"/>
    <property type="project" value="TreeGrafter"/>
</dbReference>
<dbReference type="SMART" id="SM00220">
    <property type="entry name" value="S_TKc"/>
    <property type="match status" value="1"/>
</dbReference>
<comment type="caution">
    <text evidence="7">The sequence shown here is derived from an EMBL/GenBank/DDBJ whole genome shotgun (WGS) entry which is preliminary data.</text>
</comment>
<dbReference type="InterPro" id="IPR011009">
    <property type="entry name" value="Kinase-like_dom_sf"/>
</dbReference>
<evidence type="ECO:0000313" key="8">
    <source>
        <dbReference type="Proteomes" id="UP001314170"/>
    </source>
</evidence>
<evidence type="ECO:0000256" key="3">
    <source>
        <dbReference type="ARBA" id="ARBA00022741"/>
    </source>
</evidence>
<dbReference type="Gene3D" id="1.10.510.10">
    <property type="entry name" value="Transferase(Phosphotransferase) domain 1"/>
    <property type="match status" value="1"/>
</dbReference>
<gene>
    <name evidence="7" type="ORF">DCAF_LOCUS229</name>
</gene>
<keyword evidence="3" id="KW-0547">Nucleotide-binding</keyword>
<keyword evidence="8" id="KW-1185">Reference proteome</keyword>
<keyword evidence="2" id="KW-0808">Transferase</keyword>
<dbReference type="InterPro" id="IPR008271">
    <property type="entry name" value="Ser/Thr_kinase_AS"/>
</dbReference>
<proteinExistence type="inferred from homology"/>
<evidence type="ECO:0000256" key="4">
    <source>
        <dbReference type="ARBA" id="ARBA00022777"/>
    </source>
</evidence>
<name>A0AAV1QM60_9ROSI</name>
<dbReference type="AlphaFoldDB" id="A0AAV1QM60"/>
<dbReference type="PROSITE" id="PS50011">
    <property type="entry name" value="PROTEIN_KINASE_DOM"/>
    <property type="match status" value="1"/>
</dbReference>
<evidence type="ECO:0000256" key="1">
    <source>
        <dbReference type="ARBA" id="ARBA00006529"/>
    </source>
</evidence>